<dbReference type="InterPro" id="IPR020103">
    <property type="entry name" value="PsdUridine_synth_cat_dom_sf"/>
</dbReference>
<dbReference type="SUPFAM" id="SSF55120">
    <property type="entry name" value="Pseudouridine synthase"/>
    <property type="match status" value="1"/>
</dbReference>
<keyword evidence="6" id="KW-1185">Reference proteome</keyword>
<dbReference type="Gene3D" id="3.40.50.150">
    <property type="entry name" value="Vaccinia Virus protein VP39"/>
    <property type="match status" value="1"/>
</dbReference>
<dbReference type="GO" id="GO:0005634">
    <property type="term" value="C:nucleus"/>
    <property type="evidence" value="ECO:0007669"/>
    <property type="project" value="TreeGrafter"/>
</dbReference>
<dbReference type="KEGG" id="fcy:FRACYDRAFT_242239"/>
<dbReference type="GO" id="GO:0031119">
    <property type="term" value="P:tRNA pseudouridine synthesis"/>
    <property type="evidence" value="ECO:0007669"/>
    <property type="project" value="TreeGrafter"/>
</dbReference>
<dbReference type="InterPro" id="IPR001406">
    <property type="entry name" value="PsdUridine_synth_TruA"/>
</dbReference>
<comment type="similarity">
    <text evidence="1">Belongs to the tRNA pseudouridine synthase TruA family.</text>
</comment>
<dbReference type="Proteomes" id="UP000095751">
    <property type="component" value="Unassembled WGS sequence"/>
</dbReference>
<gene>
    <name evidence="5" type="ORF">FRACYDRAFT_242239</name>
</gene>
<evidence type="ECO:0000313" key="6">
    <source>
        <dbReference type="Proteomes" id="UP000095751"/>
    </source>
</evidence>
<dbReference type="InterPro" id="IPR029063">
    <property type="entry name" value="SAM-dependent_MTases_sf"/>
</dbReference>
<dbReference type="OrthoDB" id="416253at2759"/>
<dbReference type="GO" id="GO:0009982">
    <property type="term" value="F:pseudouridine synthase activity"/>
    <property type="evidence" value="ECO:0007669"/>
    <property type="project" value="InterPro"/>
</dbReference>
<evidence type="ECO:0000256" key="3">
    <source>
        <dbReference type="ARBA" id="ARBA00023235"/>
    </source>
</evidence>
<feature type="domain" description="Pseudouridine synthase I TruA alpha/beta" evidence="4">
    <location>
        <begin position="333"/>
        <end position="403"/>
    </location>
</feature>
<evidence type="ECO:0000256" key="2">
    <source>
        <dbReference type="ARBA" id="ARBA00022694"/>
    </source>
</evidence>
<dbReference type="AlphaFoldDB" id="A0A1E7F793"/>
<evidence type="ECO:0000259" key="4">
    <source>
        <dbReference type="Pfam" id="PF01416"/>
    </source>
</evidence>
<organism evidence="5 6">
    <name type="scientific">Fragilariopsis cylindrus CCMP1102</name>
    <dbReference type="NCBI Taxonomy" id="635003"/>
    <lineage>
        <taxon>Eukaryota</taxon>
        <taxon>Sar</taxon>
        <taxon>Stramenopiles</taxon>
        <taxon>Ochrophyta</taxon>
        <taxon>Bacillariophyta</taxon>
        <taxon>Bacillariophyceae</taxon>
        <taxon>Bacillariophycidae</taxon>
        <taxon>Bacillariales</taxon>
        <taxon>Bacillariaceae</taxon>
        <taxon>Fragilariopsis</taxon>
    </lineage>
</organism>
<evidence type="ECO:0000313" key="5">
    <source>
        <dbReference type="EMBL" id="OEU13885.1"/>
    </source>
</evidence>
<dbReference type="SUPFAM" id="SSF53335">
    <property type="entry name" value="S-adenosyl-L-methionine-dependent methyltransferases"/>
    <property type="match status" value="1"/>
</dbReference>
<dbReference type="InterPro" id="IPR020095">
    <property type="entry name" value="PsdUridine_synth_TruA_C"/>
</dbReference>
<protein>
    <recommendedName>
        <fullName evidence="4">Pseudouridine synthase I TruA alpha/beta domain-containing protein</fullName>
    </recommendedName>
</protein>
<keyword evidence="2" id="KW-0819">tRNA processing</keyword>
<evidence type="ECO:0000256" key="1">
    <source>
        <dbReference type="ARBA" id="ARBA00009375"/>
    </source>
</evidence>
<dbReference type="GO" id="GO:1990481">
    <property type="term" value="P:mRNA pseudouridine synthesis"/>
    <property type="evidence" value="ECO:0007669"/>
    <property type="project" value="TreeGrafter"/>
</dbReference>
<keyword evidence="3" id="KW-0413">Isomerase</keyword>
<dbReference type="GO" id="GO:0003723">
    <property type="term" value="F:RNA binding"/>
    <property type="evidence" value="ECO:0007669"/>
    <property type="project" value="InterPro"/>
</dbReference>
<dbReference type="PANTHER" id="PTHR11142">
    <property type="entry name" value="PSEUDOURIDYLATE SYNTHASE"/>
    <property type="match status" value="1"/>
</dbReference>
<accession>A0A1E7F793</accession>
<dbReference type="PANTHER" id="PTHR11142:SF4">
    <property type="entry name" value="PSEUDOURIDYLATE SYNTHASE 1 HOMOLOG"/>
    <property type="match status" value="1"/>
</dbReference>
<dbReference type="InParanoid" id="A0A1E7F793"/>
<dbReference type="Pfam" id="PF01416">
    <property type="entry name" value="PseudoU_synth_1"/>
    <property type="match status" value="1"/>
</dbReference>
<sequence>MASCKYCNEVFESRNAVFRHLRSSISCYDLAIKSAEVKQNNNGNDNNSVIDFLRLEKRKVAIQFGYHISDNLNNDTTACCGNNVAAEIVVDTFFRALRDLYPSLSVEEGDEGETTFSLATAAKLRHPSLMQENTCSGWGDVIGINYKIGGPQLRDIDFKRVVCHMQDVISVTVAEKNNIGLLLFVKVLNIQTVMLSTKFHAEQSCTQRSYQYLIPLYWIDNSTETLEWVIDKATAKDDTSTSHESRTHTTTPPSLTRFKKILKLLESRDVTKISSSVVAVSSTGRFGDFWKKERRPFHNFCDPLLGSGGIASPSNENVWRSVDKACYDGFIIDSKNKDDAYVVTEFRGDGFLQQQVRRMVAAVIAISNGWLPEEFVQLATNMNISIETPIAPSSLLYFSEARFHFVDLSRQGLSLFETQHGNDSNASWLSSLQATMLKGSAQNLEKEDEWLNKLRDDTSPRILSTLEQIKLLGNPSVIGQSQPRKEEHESDDDLNTKEFTFSVAPNPYRKTLSLLHDICGENKEWPKTSDSISRVLRSHGGTLKEGDPNLLSILKSRTVLSKFQGHFFQCGSFTIVNPQIFKGRQLPTTNKQFPELVKAIFELESHICSKGVRSSLNQSCYLNDNPERSVASTHCMVNRNVEFTPHFLNGEGKNDAMTIVGLGDYIDGEFNVDGKSYNIRYEALQYDGWKQIHSTSHFQGEQFSLIWFTPETREDLAASIKEDTSFEDSNAMILIDKHSLSLPSYPRLSFRKKSTDALVINEILDTDGGCAYELPKMSWFENGFSLKAHDTVLDIGAHIGVFCRYALSVGCKKIIAFEPEVENLKLLEYNLKCSDISSDNEARETIDIYKYAVAHGEASLQNFVCARNRTDGTLNTWRHSLEKYSSYARSVNSPLSSRRFRSCCEKVRFFLGSVKIMWSSSSEYAVFSSPEENVSAIVALVGFASNKQRRIFQTAFLSESTMTLVQPRLN</sequence>
<dbReference type="EMBL" id="KV784361">
    <property type="protein sequence ID" value="OEU13885.1"/>
    <property type="molecule type" value="Genomic_DNA"/>
</dbReference>
<name>A0A1E7F793_9STRA</name>
<reference evidence="5 6" key="1">
    <citation type="submission" date="2016-09" db="EMBL/GenBank/DDBJ databases">
        <title>Extensive genetic diversity and differential bi-allelic expression allows diatom success in the polar Southern Ocean.</title>
        <authorList>
            <consortium name="DOE Joint Genome Institute"/>
            <person name="Mock T."/>
            <person name="Otillar R.P."/>
            <person name="Strauss J."/>
            <person name="Dupont C."/>
            <person name="Frickenhaus S."/>
            <person name="Maumus F."/>
            <person name="Mcmullan M."/>
            <person name="Sanges R."/>
            <person name="Schmutz J."/>
            <person name="Toseland A."/>
            <person name="Valas R."/>
            <person name="Veluchamy A."/>
            <person name="Ward B.J."/>
            <person name="Allen A."/>
            <person name="Barry K."/>
            <person name="Falciatore A."/>
            <person name="Ferrante M."/>
            <person name="Fortunato A.E."/>
            <person name="Gloeckner G."/>
            <person name="Gruber A."/>
            <person name="Hipkin R."/>
            <person name="Janech M."/>
            <person name="Kroth P."/>
            <person name="Leese F."/>
            <person name="Lindquist E."/>
            <person name="Lyon B.R."/>
            <person name="Martin J."/>
            <person name="Mayer C."/>
            <person name="Parker M."/>
            <person name="Quesneville H."/>
            <person name="Raymond J."/>
            <person name="Uhlig C."/>
            <person name="Valentin K.U."/>
            <person name="Worden A.Z."/>
            <person name="Armbrust E.V."/>
            <person name="Bowler C."/>
            <person name="Green B."/>
            <person name="Moulton V."/>
            <person name="Van Oosterhout C."/>
            <person name="Grigoriev I."/>
        </authorList>
    </citation>
    <scope>NUCLEOTIDE SEQUENCE [LARGE SCALE GENOMIC DNA]</scope>
    <source>
        <strain evidence="5 6">CCMP1102</strain>
    </source>
</reference>
<dbReference type="InterPro" id="IPR020097">
    <property type="entry name" value="PsdUridine_synth_TruA_a/b_dom"/>
</dbReference>
<proteinExistence type="inferred from homology"/>
<dbReference type="Gene3D" id="3.30.70.660">
    <property type="entry name" value="Pseudouridine synthase I, catalytic domain, C-terminal subdomain"/>
    <property type="match status" value="1"/>
</dbReference>